<dbReference type="VEuPathDB" id="CryptoDB:ChTU502y2012_305g0100"/>
<sequence>MDDLKTIVLRQNEILKKLETALSNAIIRIESIERLYCNKENNSVADNLSLILPKETDYGLMKNNSCKSKDLNKEIGNFDFNAVNSAFKLIPIDFLKMDFNNHPINLINNSNDKNSHFIKNLNSNKFVVNSNFYHSVINTDFDHQRLEELSENMFDNTSTNITSKLPELETNIKHENQELEVFWEDKENYSNASNNNCKLQICICENESKSDDKEFFPKETLNFIANKLDMFNVFYNGNENHILSNCIGKNALNIKSSNKLYIFDEEDNSSMRLDDPLDLEIAENEFYYLKGHIKRSSTRDRPRSSGLDNCHLFNCLYPKTREIKNSCDNIDKLGVYSSNQLTPVDNSYLIREIKYHKPYEKIVGYVQIPYNAFLSRSFESSGHDKIKNKTPLKEVNYLDSHNVHKKIRSSYEKRNIFSSNIYQYNRQIAHIKVNCPIFYQFFCFQRYPILILRPLFSN</sequence>
<evidence type="ECO:0000313" key="2">
    <source>
        <dbReference type="EMBL" id="PPS97271.1"/>
    </source>
</evidence>
<proteinExistence type="predicted"/>
<dbReference type="VEuPathDB" id="CryptoDB:GY17_00001225"/>
<dbReference type="EMBL" id="JTAI01000044">
    <property type="protein sequence ID" value="PPS97271.1"/>
    <property type="molecule type" value="Genomic_DNA"/>
</dbReference>
<reference evidence="1" key="2">
    <citation type="submission" date="2015-08" db="EMBL/GenBank/DDBJ databases">
        <authorList>
            <person name="Babu N.S."/>
            <person name="Beckwith C.J."/>
            <person name="Beseler K.G."/>
            <person name="Brison A."/>
            <person name="Carone J.V."/>
            <person name="Caskin T.P."/>
            <person name="Diamond M."/>
            <person name="Durham M.E."/>
            <person name="Foxe J.M."/>
            <person name="Go M."/>
            <person name="Henderson B.A."/>
            <person name="Jones I.B."/>
            <person name="McGettigan J.A."/>
            <person name="Micheletti S.J."/>
            <person name="Nasrallah M.E."/>
            <person name="Ortiz D."/>
            <person name="Piller C.R."/>
            <person name="Privatt S.R."/>
            <person name="Schneider S.L."/>
            <person name="Sharp S."/>
            <person name="Smith T.C."/>
            <person name="Stanton J.D."/>
            <person name="Ullery H.E."/>
            <person name="Wilson R.J."/>
            <person name="Serrano M.G."/>
            <person name="Buck G."/>
            <person name="Lee V."/>
            <person name="Wang Y."/>
            <person name="Carvalho R."/>
            <person name="Voegtly L."/>
            <person name="Shi R."/>
            <person name="Duckworth R."/>
            <person name="Johnson A."/>
            <person name="Loviza R."/>
            <person name="Walstead R."/>
            <person name="Shah Z."/>
            <person name="Kiflezghi M."/>
            <person name="Wade K."/>
            <person name="Ball S.L."/>
            <person name="Bradley K.W."/>
            <person name="Asai D.J."/>
            <person name="Bowman C.A."/>
            <person name="Russell D.A."/>
            <person name="Pope W.H."/>
            <person name="Jacobs-Sera D."/>
            <person name="Hendrix R.W."/>
            <person name="Hatfull G.F."/>
        </authorList>
    </citation>
    <scope>NUCLEOTIDE SEQUENCE [LARGE SCALE GENOMIC DNA]</scope>
</reference>
<dbReference type="VEuPathDB" id="CryptoDB:Chro.10251"/>
<dbReference type="VEuPathDB" id="CryptoDB:CHUDEA1_2200"/>
<reference evidence="2 3" key="1">
    <citation type="submission" date="2014-11" db="EMBL/GenBank/DDBJ databases">
        <title>Comparative genomic analysis of Cryptosporidium hominis reveals occurrence of genetic recombination in virulent subtypes.</title>
        <authorList>
            <person name="Guo Y."/>
            <person name="Tang K."/>
            <person name="Frace M."/>
            <person name="Li N."/>
            <person name="Roellig D.M."/>
            <person name="Sammons S."/>
            <person name="Knipe K."/>
            <person name="Rowe L."/>
            <person name="Feng Y."/>
            <person name="Xiao L."/>
        </authorList>
    </citation>
    <scope>NUCLEOTIDE SEQUENCE [LARGE SCALE GENOMIC DNA]</scope>
    <source>
        <strain evidence="2">30976</strain>
    </source>
</reference>
<organism evidence="1">
    <name type="scientific">Cryptosporidium hominis</name>
    <dbReference type="NCBI Taxonomy" id="237895"/>
    <lineage>
        <taxon>Eukaryota</taxon>
        <taxon>Sar</taxon>
        <taxon>Alveolata</taxon>
        <taxon>Apicomplexa</taxon>
        <taxon>Conoidasida</taxon>
        <taxon>Coccidia</taxon>
        <taxon>Eucoccidiorida</taxon>
        <taxon>Eimeriorina</taxon>
        <taxon>Cryptosporidiidae</taxon>
        <taxon>Cryptosporidium</taxon>
    </lineage>
</organism>
<dbReference type="Proteomes" id="UP001429100">
    <property type="component" value="Unassembled WGS sequence"/>
</dbReference>
<accession>A0A0S4TAF7</accession>
<evidence type="ECO:0000313" key="1">
    <source>
        <dbReference type="EMBL" id="CUV04162.1"/>
    </source>
</evidence>
<name>A0A0S4TAF7_CRYHO</name>
<dbReference type="OrthoDB" id="340300at2759"/>
<dbReference type="EMBL" id="LN877947">
    <property type="protein sequence ID" value="CUV04162.1"/>
    <property type="molecule type" value="Genomic_DNA"/>
</dbReference>
<dbReference type="Proteomes" id="UP000199752">
    <property type="component" value="Chromosome 1"/>
</dbReference>
<reference evidence="2 3" key="3">
    <citation type="submission" date="2017-10" db="EMBL/GenBank/DDBJ databases">
        <title>Consistent, comparative and evidence-based genome annotation and re-annotation for the closely-related species, Cryptosporidium parvum, C. hominis and C. tyzzeri.</title>
        <authorList>
            <person name="Baptista R.P."/>
            <person name="Li Y."/>
            <person name="Sateriale A."/>
            <person name="Striepen B."/>
            <person name="Kissinger J.C."/>
        </authorList>
    </citation>
    <scope>NUCLEOTIDE SEQUENCE [LARGE SCALE GENOMIC DNA]</scope>
    <source>
        <strain evidence="2">30976</strain>
    </source>
</reference>
<keyword evidence="3" id="KW-1185">Reference proteome</keyword>
<dbReference type="AlphaFoldDB" id="A0A0S4TAF7"/>
<evidence type="ECO:0000313" key="3">
    <source>
        <dbReference type="Proteomes" id="UP001429100"/>
    </source>
</evidence>
<protein>
    <submittedName>
        <fullName evidence="1">Uncharacterized protein</fullName>
    </submittedName>
</protein>
<gene>
    <name evidence="1" type="ORF">CHUDEA1_2200</name>
    <name evidence="2" type="ORF">GY17_00001225</name>
</gene>